<sequence length="152" mass="16705">MTVHKTSVLVLDCAEPMELAEFYAGLFGAEVHVGTDPDFVEIVGHDGVHMAIHRDFGYAPPSWPRPEDSQQAHLRILVERGDMDEAEREAVSLGARPVDTKDNSGPRDVRIYSDPAGHSFSLAVSPQPRRSTRQARKDELTAIVEADRGTAT</sequence>
<proteinExistence type="predicted"/>
<organism evidence="1 2">
    <name type="scientific">Streptomyces achmelvichensis</name>
    <dbReference type="NCBI Taxonomy" id="3134111"/>
    <lineage>
        <taxon>Bacteria</taxon>
        <taxon>Bacillati</taxon>
        <taxon>Actinomycetota</taxon>
        <taxon>Actinomycetes</taxon>
        <taxon>Kitasatosporales</taxon>
        <taxon>Streptomycetaceae</taxon>
        <taxon>Streptomyces</taxon>
    </lineage>
</organism>
<name>A0ACC6PPL7_9ACTN</name>
<evidence type="ECO:0000313" key="2">
    <source>
        <dbReference type="Proteomes" id="UP001377168"/>
    </source>
</evidence>
<evidence type="ECO:0000313" key="1">
    <source>
        <dbReference type="EMBL" id="MEJ8633324.1"/>
    </source>
</evidence>
<protein>
    <submittedName>
        <fullName evidence="1">VOC family protein</fullName>
    </submittedName>
</protein>
<gene>
    <name evidence="1" type="ORF">WKI67_07940</name>
</gene>
<keyword evidence="2" id="KW-1185">Reference proteome</keyword>
<reference evidence="1" key="1">
    <citation type="submission" date="2024-03" db="EMBL/GenBank/DDBJ databases">
        <title>Novel Streptomyces species of biotechnological and ecological value are a feature of Machair soil.</title>
        <authorList>
            <person name="Prole J.R."/>
            <person name="Goodfellow M."/>
            <person name="Allenby N."/>
            <person name="Ward A.C."/>
        </authorList>
    </citation>
    <scope>NUCLEOTIDE SEQUENCE</scope>
    <source>
        <strain evidence="1">MS2.AVA.5</strain>
    </source>
</reference>
<accession>A0ACC6PPL7</accession>
<dbReference type="EMBL" id="JBBKAJ010000022">
    <property type="protein sequence ID" value="MEJ8633324.1"/>
    <property type="molecule type" value="Genomic_DNA"/>
</dbReference>
<comment type="caution">
    <text evidence="1">The sequence shown here is derived from an EMBL/GenBank/DDBJ whole genome shotgun (WGS) entry which is preliminary data.</text>
</comment>
<dbReference type="Proteomes" id="UP001377168">
    <property type="component" value="Unassembled WGS sequence"/>
</dbReference>